<dbReference type="SMART" id="SM00880">
    <property type="entry name" value="CHAD"/>
    <property type="match status" value="1"/>
</dbReference>
<dbReference type="InterPro" id="IPR038186">
    <property type="entry name" value="CHAD_dom_sf"/>
</dbReference>
<dbReference type="InterPro" id="IPR033469">
    <property type="entry name" value="CYTH-like_dom_sf"/>
</dbReference>
<name>A0ABV8KGF1_9ACTN</name>
<gene>
    <name evidence="2" type="ORF">ACFOX0_03660</name>
</gene>
<keyword evidence="3" id="KW-1185">Reference proteome</keyword>
<dbReference type="PROSITE" id="PS51708">
    <property type="entry name" value="CHAD"/>
    <property type="match status" value="1"/>
</dbReference>
<sequence>MVEEERKYQVGPDFTLPDLSGCLPPGGSLAGLPAVTLTATYYDTADLRLARAGVSLRHRRGDAEPWTVKLPAGPVGVRHEISRTGRRSTPPAELVELVTVFSRGAALEPAAVVRTERHAYEIRDPDDRVLAEIADDAVSVLSGRRVVRRFREIEVERKGGDRDLLDAVAAALTGAGARAGGFTPKHVRALGPAAAGEPELVAPADPPAEPTAAQVVTAAVRRSVGRLLAHDPLVRLRAPVGDDDTAVHQMRVGCRRLRSDLRTFGPLLRTDWARSLRDELKWLADVLGAARDAEVLRARLRRTAAADPACPLDPAAVDRIDAALVARQDRAAAAVAEALRSARYLALVETLVAAARAPELTAAAGGPAAEVLPRLVAKPWRGLAAGRADGPGAGSLDPLAPDTDWHAVRINGKKARYAVDAVAPLVGGGAAKLARSLSRVQNLLGEHQDAVVAAQAWLDVAREHPADHELAVTAGRLYERERNAVRSARAAFPDAWRRATKKGRTRWLR</sequence>
<dbReference type="Pfam" id="PF05235">
    <property type="entry name" value="CHAD"/>
    <property type="match status" value="1"/>
</dbReference>
<dbReference type="InterPro" id="IPR007899">
    <property type="entry name" value="CHAD_dom"/>
</dbReference>
<organism evidence="2 3">
    <name type="scientific">Micromonospora zhanjiangensis</name>
    <dbReference type="NCBI Taxonomy" id="1522057"/>
    <lineage>
        <taxon>Bacteria</taxon>
        <taxon>Bacillati</taxon>
        <taxon>Actinomycetota</taxon>
        <taxon>Actinomycetes</taxon>
        <taxon>Micromonosporales</taxon>
        <taxon>Micromonosporaceae</taxon>
        <taxon>Micromonospora</taxon>
    </lineage>
</organism>
<evidence type="ECO:0000313" key="3">
    <source>
        <dbReference type="Proteomes" id="UP001595868"/>
    </source>
</evidence>
<dbReference type="PANTHER" id="PTHR39339:SF1">
    <property type="entry name" value="CHAD DOMAIN-CONTAINING PROTEIN"/>
    <property type="match status" value="1"/>
</dbReference>
<dbReference type="SUPFAM" id="SSF55154">
    <property type="entry name" value="CYTH-like phosphatases"/>
    <property type="match status" value="1"/>
</dbReference>
<dbReference type="InterPro" id="IPR023577">
    <property type="entry name" value="CYTH_domain"/>
</dbReference>
<protein>
    <submittedName>
        <fullName evidence="2">CHAD domain-containing protein</fullName>
    </submittedName>
</protein>
<dbReference type="Pfam" id="PF01928">
    <property type="entry name" value="CYTH"/>
    <property type="match status" value="1"/>
</dbReference>
<dbReference type="RefSeq" id="WP_377542032.1">
    <property type="nucleotide sequence ID" value="NZ_JBHSBN010000002.1"/>
</dbReference>
<feature type="domain" description="CHAD" evidence="1">
    <location>
        <begin position="209"/>
        <end position="501"/>
    </location>
</feature>
<dbReference type="Gene3D" id="2.40.320.10">
    <property type="entry name" value="Hypothetical Protein Pfu-838710-001"/>
    <property type="match status" value="1"/>
</dbReference>
<accession>A0ABV8KGF1</accession>
<reference evidence="3" key="1">
    <citation type="journal article" date="2019" name="Int. J. Syst. Evol. Microbiol.">
        <title>The Global Catalogue of Microorganisms (GCM) 10K type strain sequencing project: providing services to taxonomists for standard genome sequencing and annotation.</title>
        <authorList>
            <consortium name="The Broad Institute Genomics Platform"/>
            <consortium name="The Broad Institute Genome Sequencing Center for Infectious Disease"/>
            <person name="Wu L."/>
            <person name="Ma J."/>
        </authorList>
    </citation>
    <scope>NUCLEOTIDE SEQUENCE [LARGE SCALE GENOMIC DNA]</scope>
    <source>
        <strain evidence="3">2902at01</strain>
    </source>
</reference>
<evidence type="ECO:0000259" key="1">
    <source>
        <dbReference type="PROSITE" id="PS51708"/>
    </source>
</evidence>
<evidence type="ECO:0000313" key="2">
    <source>
        <dbReference type="EMBL" id="MFC4105035.1"/>
    </source>
</evidence>
<dbReference type="PANTHER" id="PTHR39339">
    <property type="entry name" value="SLR1444 PROTEIN"/>
    <property type="match status" value="1"/>
</dbReference>
<dbReference type="Gene3D" id="1.40.20.10">
    <property type="entry name" value="CHAD domain"/>
    <property type="match status" value="1"/>
</dbReference>
<proteinExistence type="predicted"/>
<dbReference type="EMBL" id="JBHSBN010000002">
    <property type="protein sequence ID" value="MFC4105035.1"/>
    <property type="molecule type" value="Genomic_DNA"/>
</dbReference>
<dbReference type="Proteomes" id="UP001595868">
    <property type="component" value="Unassembled WGS sequence"/>
</dbReference>
<dbReference type="CDD" id="cd07374">
    <property type="entry name" value="CYTH-like_Pase"/>
    <property type="match status" value="1"/>
</dbReference>
<comment type="caution">
    <text evidence="2">The sequence shown here is derived from an EMBL/GenBank/DDBJ whole genome shotgun (WGS) entry which is preliminary data.</text>
</comment>
<dbReference type="SMART" id="SM01118">
    <property type="entry name" value="CYTH"/>
    <property type="match status" value="1"/>
</dbReference>